<proteinExistence type="predicted"/>
<dbReference type="RefSeq" id="WP_184102489.1">
    <property type="nucleotide sequence ID" value="NZ_JACHHN010000008.1"/>
</dbReference>
<dbReference type="PANTHER" id="PTHR39441">
    <property type="entry name" value="DUF2252 DOMAIN-CONTAINING PROTEIN"/>
    <property type="match status" value="1"/>
</dbReference>
<keyword evidence="3" id="KW-1185">Reference proteome</keyword>
<evidence type="ECO:0000256" key="1">
    <source>
        <dbReference type="SAM" id="SignalP"/>
    </source>
</evidence>
<accession>A0A840RK25</accession>
<feature type="signal peptide" evidence="1">
    <location>
        <begin position="1"/>
        <end position="21"/>
    </location>
</feature>
<dbReference type="AlphaFoldDB" id="A0A840RK25"/>
<organism evidence="2 3">
    <name type="scientific">Silvimonas terrae</name>
    <dbReference type="NCBI Taxonomy" id="300266"/>
    <lineage>
        <taxon>Bacteria</taxon>
        <taxon>Pseudomonadati</taxon>
        <taxon>Pseudomonadota</taxon>
        <taxon>Betaproteobacteria</taxon>
        <taxon>Neisseriales</taxon>
        <taxon>Chitinibacteraceae</taxon>
        <taxon>Silvimonas</taxon>
    </lineage>
</organism>
<evidence type="ECO:0000313" key="2">
    <source>
        <dbReference type="EMBL" id="MBB5192830.1"/>
    </source>
</evidence>
<dbReference type="Pfam" id="PF10009">
    <property type="entry name" value="DUF2252"/>
    <property type="match status" value="1"/>
</dbReference>
<name>A0A840RK25_9NEIS</name>
<sequence length="452" mass="48689">MSKRLSCLALLLSFASAATFAATSRASWVVNDIYNYNHPYAATDSADLATKMSTMNGSAFYFYRGTADIFYHDMTTLPASAYTSASTAFTWLGGDAHLANFGAWQDSSGKAVFTVDDFDQGYLGQYVWDLRRAAVSMVLAGRENGLADKDITTSINTFVNAYLAQLGKFNGTTAEKSFQLTTSNTSSVIKDVISDAAGDKRSDLLSKYTTTSGSKRVFQTTSALVTVNSSTYSAITAAVASYVQTISSGKQYAASFYTVKDIRQKLGSGTGSLGRYRYYVLVEGASTSTSDDVILELKQEALSDVAIAAPAQLSTGDYANNEGDRVARTAKAQVLNADVLVGYTTINGIPFYVHEKSPFAEDFDYTQLTSSSKFNTAMTYVGQALASAHALADQDYDSTVVPYQIETEILNAVTSQSGLQSEISAFAFSYADQVNLDWQAFQAAYKAGTPLY</sequence>
<dbReference type="Proteomes" id="UP000543030">
    <property type="component" value="Unassembled WGS sequence"/>
</dbReference>
<comment type="caution">
    <text evidence="2">The sequence shown here is derived from an EMBL/GenBank/DDBJ whole genome shotgun (WGS) entry which is preliminary data.</text>
</comment>
<gene>
    <name evidence="2" type="ORF">HNQ50_003584</name>
</gene>
<dbReference type="PANTHER" id="PTHR39441:SF1">
    <property type="entry name" value="DUF2252 DOMAIN-CONTAINING PROTEIN"/>
    <property type="match status" value="1"/>
</dbReference>
<evidence type="ECO:0000313" key="3">
    <source>
        <dbReference type="Proteomes" id="UP000543030"/>
    </source>
</evidence>
<protein>
    <submittedName>
        <fullName evidence="2">Uncharacterized protein (DUF2252 family)</fullName>
    </submittedName>
</protein>
<dbReference type="InterPro" id="IPR018721">
    <property type="entry name" value="DUF2252"/>
</dbReference>
<dbReference type="EMBL" id="JACHHN010000008">
    <property type="protein sequence ID" value="MBB5192830.1"/>
    <property type="molecule type" value="Genomic_DNA"/>
</dbReference>
<reference evidence="2 3" key="1">
    <citation type="submission" date="2020-08" db="EMBL/GenBank/DDBJ databases">
        <title>Genomic Encyclopedia of Type Strains, Phase IV (KMG-IV): sequencing the most valuable type-strain genomes for metagenomic binning, comparative biology and taxonomic classification.</title>
        <authorList>
            <person name="Goeker M."/>
        </authorList>
    </citation>
    <scope>NUCLEOTIDE SEQUENCE [LARGE SCALE GENOMIC DNA]</scope>
    <source>
        <strain evidence="2 3">DSM 18233</strain>
    </source>
</reference>
<feature type="chain" id="PRO_5033062313" evidence="1">
    <location>
        <begin position="22"/>
        <end position="452"/>
    </location>
</feature>
<keyword evidence="1" id="KW-0732">Signal</keyword>